<protein>
    <recommendedName>
        <fullName evidence="3">RING-type E3 ubiquitin transferase</fullName>
        <ecNumber evidence="3">2.3.2.27</ecNumber>
    </recommendedName>
</protein>
<evidence type="ECO:0000256" key="2">
    <source>
        <dbReference type="ARBA" id="ARBA00004906"/>
    </source>
</evidence>
<keyword evidence="5" id="KW-0833">Ubl conjugation pathway</keyword>
<evidence type="ECO:0000259" key="7">
    <source>
        <dbReference type="PROSITE" id="PS51698"/>
    </source>
</evidence>
<organism evidence="8 9">
    <name type="scientific">Dillenia turbinata</name>
    <dbReference type="NCBI Taxonomy" id="194707"/>
    <lineage>
        <taxon>Eukaryota</taxon>
        <taxon>Viridiplantae</taxon>
        <taxon>Streptophyta</taxon>
        <taxon>Embryophyta</taxon>
        <taxon>Tracheophyta</taxon>
        <taxon>Spermatophyta</taxon>
        <taxon>Magnoliopsida</taxon>
        <taxon>eudicotyledons</taxon>
        <taxon>Gunneridae</taxon>
        <taxon>Pentapetalae</taxon>
        <taxon>Dilleniales</taxon>
        <taxon>Dilleniaceae</taxon>
        <taxon>Dillenia</taxon>
    </lineage>
</organism>
<keyword evidence="9" id="KW-1185">Reference proteome</keyword>
<evidence type="ECO:0000256" key="1">
    <source>
        <dbReference type="ARBA" id="ARBA00000900"/>
    </source>
</evidence>
<dbReference type="SMART" id="SM00504">
    <property type="entry name" value="Ubox"/>
    <property type="match status" value="1"/>
</dbReference>
<feature type="region of interest" description="Disordered" evidence="6">
    <location>
        <begin position="389"/>
        <end position="417"/>
    </location>
</feature>
<dbReference type="CDD" id="cd16664">
    <property type="entry name" value="RING-Ubox_PUB"/>
    <property type="match status" value="1"/>
</dbReference>
<sequence length="754" mass="83624">MANTCDPWGLRVIHHWFKDSVTDNQLIVSFLTPGGIVHRSICLELQKFVNRISEIFATLEFVRPRCQTGILALCSINTAIEKAKLLILHCSESSKLYLAITARKILWRSEKIRGFLECSLGQIQEMVPTLVAAQISHIIDDLRAAKFTLDSAEEEAGKVVLNLIRQEIPGSNSNDSSELKALQIAALTLHITSPVALLIEKRCINRLLNSTQETDATKKKILKYLLYLLRKYETIIGHTLETITEYNGASGWTIDKETYVESDKIEINALDTPDPPEEFKCPISGRLMYDPVVIASGQTFEKASIEKWLNEGNQICPVTGTALIHLSLTVNAAIKELISKWCLKHGVTVSPPRSAPFLSRKTSCATSIASFGSSLDNLQLHVSNVSIRTNGTESSDSRGDEIGGKLNDEPLQTKSDPNGIKLSTDKHGINLVFLSKLGAIPWVSQCMAVAHIKNQMKSNEEACYSAFSYNYVKPLIRFLKDARQNDDLEAQRNGAEVLLAFLKTTRAEMPPLREDAIYTLASFLDSEITGVVLSIIEVLSCQQYFKSEIVASGVLPSISKILDSRIRDHHVLAVKILCNLSSNRDIGHHIIYLDCIPKLVALMEDRVLAGYCVKIFKNLSNIEEALVALDESEISISSFAKLLDNGSQEEQEHAVEVILTLCYLSSKYCDLVVQDNLIKSLINLSKNGSIKANEIALELVQLLRGPSEYVAGKCAGSECDDSTKRRNHCKKKRSSAKASNFLVKKMPIFSKART</sequence>
<dbReference type="AlphaFoldDB" id="A0AAN8VRG3"/>
<dbReference type="PROSITE" id="PS51698">
    <property type="entry name" value="U_BOX"/>
    <property type="match status" value="1"/>
</dbReference>
<dbReference type="Proteomes" id="UP001370490">
    <property type="component" value="Unassembled WGS sequence"/>
</dbReference>
<dbReference type="GO" id="GO:0061630">
    <property type="term" value="F:ubiquitin protein ligase activity"/>
    <property type="evidence" value="ECO:0007669"/>
    <property type="project" value="UniProtKB-EC"/>
</dbReference>
<proteinExistence type="predicted"/>
<comment type="caution">
    <text evidence="8">The sequence shown here is derived from an EMBL/GenBank/DDBJ whole genome shotgun (WGS) entry which is preliminary data.</text>
</comment>
<evidence type="ECO:0000256" key="4">
    <source>
        <dbReference type="ARBA" id="ARBA00022679"/>
    </source>
</evidence>
<dbReference type="InterPro" id="IPR013083">
    <property type="entry name" value="Znf_RING/FYVE/PHD"/>
</dbReference>
<name>A0AAN8VRG3_9MAGN</name>
<dbReference type="GO" id="GO:0016567">
    <property type="term" value="P:protein ubiquitination"/>
    <property type="evidence" value="ECO:0007669"/>
    <property type="project" value="InterPro"/>
</dbReference>
<keyword evidence="4" id="KW-0808">Transferase</keyword>
<evidence type="ECO:0000256" key="3">
    <source>
        <dbReference type="ARBA" id="ARBA00012483"/>
    </source>
</evidence>
<dbReference type="InterPro" id="IPR045210">
    <property type="entry name" value="RING-Ubox_PUB"/>
</dbReference>
<dbReference type="Pfam" id="PF04564">
    <property type="entry name" value="U-box"/>
    <property type="match status" value="1"/>
</dbReference>
<accession>A0AAN8VRG3</accession>
<dbReference type="InterPro" id="IPR016024">
    <property type="entry name" value="ARM-type_fold"/>
</dbReference>
<dbReference type="EC" id="2.3.2.27" evidence="3"/>
<gene>
    <name evidence="8" type="ORF">RJ641_032333</name>
</gene>
<dbReference type="InterPro" id="IPR011989">
    <property type="entry name" value="ARM-like"/>
</dbReference>
<evidence type="ECO:0000256" key="6">
    <source>
        <dbReference type="SAM" id="MobiDB-lite"/>
    </source>
</evidence>
<dbReference type="PANTHER" id="PTHR23315">
    <property type="entry name" value="U BOX DOMAIN-CONTAINING"/>
    <property type="match status" value="1"/>
</dbReference>
<dbReference type="Gene3D" id="3.30.40.10">
    <property type="entry name" value="Zinc/RING finger domain, C3HC4 (zinc finger)"/>
    <property type="match status" value="1"/>
</dbReference>
<dbReference type="SUPFAM" id="SSF57850">
    <property type="entry name" value="RING/U-box"/>
    <property type="match status" value="1"/>
</dbReference>
<comment type="catalytic activity">
    <reaction evidence="1">
        <text>S-ubiquitinyl-[E2 ubiquitin-conjugating enzyme]-L-cysteine + [acceptor protein]-L-lysine = [E2 ubiquitin-conjugating enzyme]-L-cysteine + N(6)-ubiquitinyl-[acceptor protein]-L-lysine.</text>
        <dbReference type="EC" id="2.3.2.27"/>
    </reaction>
</comment>
<evidence type="ECO:0000313" key="8">
    <source>
        <dbReference type="EMBL" id="KAK6938825.1"/>
    </source>
</evidence>
<evidence type="ECO:0000256" key="5">
    <source>
        <dbReference type="ARBA" id="ARBA00022786"/>
    </source>
</evidence>
<feature type="compositionally biased region" description="Basic and acidic residues" evidence="6">
    <location>
        <begin position="395"/>
        <end position="408"/>
    </location>
</feature>
<dbReference type="PANTHER" id="PTHR23315:SF239">
    <property type="entry name" value="RING-TYPE E3 UBIQUITIN TRANSFERASE"/>
    <property type="match status" value="1"/>
</dbReference>
<dbReference type="EMBL" id="JBAMMX010000006">
    <property type="protein sequence ID" value="KAK6938825.1"/>
    <property type="molecule type" value="Genomic_DNA"/>
</dbReference>
<dbReference type="SUPFAM" id="SSF48371">
    <property type="entry name" value="ARM repeat"/>
    <property type="match status" value="1"/>
</dbReference>
<reference evidence="8 9" key="1">
    <citation type="submission" date="2023-12" db="EMBL/GenBank/DDBJ databases">
        <title>A high-quality genome assembly for Dillenia turbinata (Dilleniales).</title>
        <authorList>
            <person name="Chanderbali A."/>
        </authorList>
    </citation>
    <scope>NUCLEOTIDE SEQUENCE [LARGE SCALE GENOMIC DNA]</scope>
    <source>
        <strain evidence="8">LSX21</strain>
        <tissue evidence="8">Leaf</tissue>
    </source>
</reference>
<evidence type="ECO:0000313" key="9">
    <source>
        <dbReference type="Proteomes" id="UP001370490"/>
    </source>
</evidence>
<comment type="pathway">
    <text evidence="2">Protein modification; protein ubiquitination.</text>
</comment>
<feature type="domain" description="U-box" evidence="7">
    <location>
        <begin position="274"/>
        <end position="348"/>
    </location>
</feature>
<dbReference type="InterPro" id="IPR003613">
    <property type="entry name" value="Ubox_domain"/>
</dbReference>
<dbReference type="Gene3D" id="1.25.10.10">
    <property type="entry name" value="Leucine-rich Repeat Variant"/>
    <property type="match status" value="1"/>
</dbReference>